<name>A0A2V3J0I3_9FLOR</name>
<evidence type="ECO:0000313" key="1">
    <source>
        <dbReference type="EMBL" id="PXF47888.1"/>
    </source>
</evidence>
<dbReference type="OrthoDB" id="16434at2759"/>
<dbReference type="Proteomes" id="UP000247409">
    <property type="component" value="Unassembled WGS sequence"/>
</dbReference>
<dbReference type="Pfam" id="PF16053">
    <property type="entry name" value="MRP-S34"/>
    <property type="match status" value="1"/>
</dbReference>
<dbReference type="GO" id="GO:0003735">
    <property type="term" value="F:structural constituent of ribosome"/>
    <property type="evidence" value="ECO:0007669"/>
    <property type="project" value="InterPro"/>
</dbReference>
<accession>A0A2V3J0I3</accession>
<gene>
    <name evidence="1" type="ORF">BWQ96_02274</name>
</gene>
<dbReference type="PANTHER" id="PTHR28589:SF1">
    <property type="entry name" value="SMALL RIBOSOMAL SUBUNIT PROTEIN MS34"/>
    <property type="match status" value="1"/>
</dbReference>
<reference evidence="1 2" key="1">
    <citation type="journal article" date="2018" name="Mol. Biol. Evol.">
        <title>Analysis of the draft genome of the red seaweed Gracilariopsis chorda provides insights into genome size evolution in Rhodophyta.</title>
        <authorList>
            <person name="Lee J."/>
            <person name="Yang E.C."/>
            <person name="Graf L."/>
            <person name="Yang J.H."/>
            <person name="Qiu H."/>
            <person name="Zel Zion U."/>
            <person name="Chan C.X."/>
            <person name="Stephens T.G."/>
            <person name="Weber A.P.M."/>
            <person name="Boo G.H."/>
            <person name="Boo S.M."/>
            <person name="Kim K.M."/>
            <person name="Shin Y."/>
            <person name="Jung M."/>
            <person name="Lee S.J."/>
            <person name="Yim H.S."/>
            <person name="Lee J.H."/>
            <person name="Bhattacharya D."/>
            <person name="Yoon H.S."/>
        </authorList>
    </citation>
    <scope>NUCLEOTIDE SEQUENCE [LARGE SCALE GENOMIC DNA]</scope>
    <source>
        <strain evidence="1 2">SKKU-2015</strain>
        <tissue evidence="1">Whole body</tissue>
    </source>
</reference>
<evidence type="ECO:0000313" key="2">
    <source>
        <dbReference type="Proteomes" id="UP000247409"/>
    </source>
</evidence>
<dbReference type="STRING" id="448386.A0A2V3J0I3"/>
<dbReference type="PANTHER" id="PTHR28589">
    <property type="entry name" value="28S RIBOSOMAL PROTEIN S34, MITOCHONDRIAL"/>
    <property type="match status" value="1"/>
</dbReference>
<proteinExistence type="predicted"/>
<dbReference type="InterPro" id="IPR032053">
    <property type="entry name" value="Ribosomal_mS34"/>
</dbReference>
<organism evidence="1 2">
    <name type="scientific">Gracilariopsis chorda</name>
    <dbReference type="NCBI Taxonomy" id="448386"/>
    <lineage>
        <taxon>Eukaryota</taxon>
        <taxon>Rhodophyta</taxon>
        <taxon>Florideophyceae</taxon>
        <taxon>Rhodymeniophycidae</taxon>
        <taxon>Gracilariales</taxon>
        <taxon>Gracilariaceae</taxon>
        <taxon>Gracilariopsis</taxon>
    </lineage>
</organism>
<keyword evidence="2" id="KW-1185">Reference proteome</keyword>
<dbReference type="AlphaFoldDB" id="A0A2V3J0I3"/>
<protein>
    <submittedName>
        <fullName evidence="1">Uncharacterized protein</fullName>
    </submittedName>
</protein>
<sequence length="138" mass="16618">MNHLRTVWRRLPCVRSFCTEAAEPQAKKRYRRKNLVEVANFLPERGLGAKFTRLMWIRNGYKYSYWTISKVLEKSKGRLRYYGRLTWKGEEDPRERPVRTWQKRGWRFILEKDMESTWDLNKAVKPKSESATTEASQT</sequence>
<comment type="caution">
    <text evidence="1">The sequence shown here is derived from an EMBL/GenBank/DDBJ whole genome shotgun (WGS) entry which is preliminary data.</text>
</comment>
<dbReference type="GO" id="GO:0005739">
    <property type="term" value="C:mitochondrion"/>
    <property type="evidence" value="ECO:0007669"/>
    <property type="project" value="InterPro"/>
</dbReference>
<dbReference type="EMBL" id="NBIV01000018">
    <property type="protein sequence ID" value="PXF47888.1"/>
    <property type="molecule type" value="Genomic_DNA"/>
</dbReference>